<dbReference type="KEGG" id="flh:EJ997_01680"/>
<keyword evidence="2" id="KW-0808">Transferase</keyword>
<dbReference type="Pfam" id="PF13673">
    <property type="entry name" value="Acetyltransf_10"/>
    <property type="match status" value="1"/>
</dbReference>
<name>A0A3Q9G0M1_9ACTO</name>
<dbReference type="GO" id="GO:0016747">
    <property type="term" value="F:acyltransferase activity, transferring groups other than amino-acyl groups"/>
    <property type="evidence" value="ECO:0007669"/>
    <property type="project" value="InterPro"/>
</dbReference>
<reference evidence="2 3" key="1">
    <citation type="submission" date="2018-12" db="EMBL/GenBank/DDBJ databases">
        <title>Complete genome sequence of Flaviflexus sp. H23T48.</title>
        <authorList>
            <person name="Bae J.-W."/>
            <person name="Lee J.-Y."/>
        </authorList>
    </citation>
    <scope>NUCLEOTIDE SEQUENCE [LARGE SCALE GENOMIC DNA]</scope>
    <source>
        <strain evidence="2 3">H23T48</strain>
    </source>
</reference>
<evidence type="ECO:0000313" key="2">
    <source>
        <dbReference type="EMBL" id="AZQ76236.1"/>
    </source>
</evidence>
<dbReference type="PROSITE" id="PS51186">
    <property type="entry name" value="GNAT"/>
    <property type="match status" value="1"/>
</dbReference>
<dbReference type="SUPFAM" id="SSF55729">
    <property type="entry name" value="Acyl-CoA N-acyltransferases (Nat)"/>
    <property type="match status" value="1"/>
</dbReference>
<dbReference type="InterPro" id="IPR016181">
    <property type="entry name" value="Acyl_CoA_acyltransferase"/>
</dbReference>
<protein>
    <submittedName>
        <fullName evidence="2">GNAT family N-acetyltransferase</fullName>
    </submittedName>
</protein>
<feature type="domain" description="N-acetyltransferase" evidence="1">
    <location>
        <begin position="1"/>
        <end position="149"/>
    </location>
</feature>
<evidence type="ECO:0000313" key="3">
    <source>
        <dbReference type="Proteomes" id="UP000280344"/>
    </source>
</evidence>
<gene>
    <name evidence="2" type="ORF">EJ997_01680</name>
</gene>
<dbReference type="OrthoDB" id="9796171at2"/>
<keyword evidence="3" id="KW-1185">Reference proteome</keyword>
<proteinExistence type="predicted"/>
<organism evidence="2 3">
    <name type="scientific">Flaviflexus ciconiae</name>
    <dbReference type="NCBI Taxonomy" id="2496867"/>
    <lineage>
        <taxon>Bacteria</taxon>
        <taxon>Bacillati</taxon>
        <taxon>Actinomycetota</taxon>
        <taxon>Actinomycetes</taxon>
        <taxon>Actinomycetales</taxon>
        <taxon>Actinomycetaceae</taxon>
        <taxon>Flaviflexus</taxon>
    </lineage>
</organism>
<accession>A0A3Q9G0M1</accession>
<evidence type="ECO:0000259" key="1">
    <source>
        <dbReference type="PROSITE" id="PS51186"/>
    </source>
</evidence>
<dbReference type="Proteomes" id="UP000280344">
    <property type="component" value="Chromosome"/>
</dbReference>
<dbReference type="AlphaFoldDB" id="A0A3Q9G0M1"/>
<dbReference type="InterPro" id="IPR000182">
    <property type="entry name" value="GNAT_dom"/>
</dbReference>
<sequence length="150" mass="16877">MVIKRIETQEELDAAWQLRKDVFVDEQNVPVSEELDDLDQVPTTIHVLAADEEGPTATGRILLDGPGRVHLGRICVAKRTRGTGLGRILMSELERIATEEYSADGKLTIDLSAQDSALGFYGRLGYEIIDDRRYLDAGIWHRDMRKIVAR</sequence>
<dbReference type="EMBL" id="CP034593">
    <property type="protein sequence ID" value="AZQ76236.1"/>
    <property type="molecule type" value="Genomic_DNA"/>
</dbReference>
<dbReference type="CDD" id="cd04301">
    <property type="entry name" value="NAT_SF"/>
    <property type="match status" value="1"/>
</dbReference>
<dbReference type="Gene3D" id="3.40.630.30">
    <property type="match status" value="1"/>
</dbReference>